<evidence type="ECO:0000313" key="2">
    <source>
        <dbReference type="EMBL" id="USW59720.1"/>
    </source>
</evidence>
<feature type="region of interest" description="Disordered" evidence="1">
    <location>
        <begin position="94"/>
        <end position="123"/>
    </location>
</feature>
<evidence type="ECO:0000313" key="3">
    <source>
        <dbReference type="Proteomes" id="UP001056384"/>
    </source>
</evidence>
<name>A0A9Q9B321_9PEZI</name>
<dbReference type="AlphaFoldDB" id="A0A9Q9B321"/>
<evidence type="ECO:0000256" key="1">
    <source>
        <dbReference type="SAM" id="MobiDB-lite"/>
    </source>
</evidence>
<sequence>MVSGALQGIHIEQPGSSVKGEEKLIKDEVKAEKHAEEYYSSPVLVTHADLARGQQLGLSTEEIFRRRNRSYGYDQKCGAVAVVYLCAAKGAGSGQEVQRESGGESGAIRQPATAEKKELVDLW</sequence>
<dbReference type="Proteomes" id="UP001056384">
    <property type="component" value="Chromosome 15"/>
</dbReference>
<reference evidence="2" key="1">
    <citation type="submission" date="2022-06" db="EMBL/GenBank/DDBJ databases">
        <title>Complete genome sequences of two strains of the flax pathogen Septoria linicola.</title>
        <authorList>
            <person name="Lapalu N."/>
            <person name="Simon A."/>
            <person name="Demenou B."/>
            <person name="Paumier D."/>
            <person name="Guillot M.-P."/>
            <person name="Gout L."/>
            <person name="Valade R."/>
        </authorList>
    </citation>
    <scope>NUCLEOTIDE SEQUENCE</scope>
    <source>
        <strain evidence="2">SE15195</strain>
    </source>
</reference>
<keyword evidence="3" id="KW-1185">Reference proteome</keyword>
<feature type="compositionally biased region" description="Basic and acidic residues" evidence="1">
    <location>
        <begin position="114"/>
        <end position="123"/>
    </location>
</feature>
<dbReference type="EMBL" id="CP099432">
    <property type="protein sequence ID" value="USW59720.1"/>
    <property type="molecule type" value="Genomic_DNA"/>
</dbReference>
<proteinExistence type="predicted"/>
<accession>A0A9Q9B321</accession>
<organism evidence="2 3">
    <name type="scientific">Septoria linicola</name>
    <dbReference type="NCBI Taxonomy" id="215465"/>
    <lineage>
        <taxon>Eukaryota</taxon>
        <taxon>Fungi</taxon>
        <taxon>Dikarya</taxon>
        <taxon>Ascomycota</taxon>
        <taxon>Pezizomycotina</taxon>
        <taxon>Dothideomycetes</taxon>
        <taxon>Dothideomycetidae</taxon>
        <taxon>Mycosphaerellales</taxon>
        <taxon>Mycosphaerellaceae</taxon>
        <taxon>Septoria</taxon>
    </lineage>
</organism>
<protein>
    <submittedName>
        <fullName evidence="2">Uncharacterized protein</fullName>
    </submittedName>
</protein>
<gene>
    <name evidence="2" type="ORF">Slin15195_G130390</name>
</gene>